<dbReference type="VEuPathDB" id="FungiDB:PNEG_00911"/>
<dbReference type="PANTHER" id="PTHR42106:SF1">
    <property type="match status" value="1"/>
</dbReference>
<dbReference type="STRING" id="1069680.M7NU24"/>
<evidence type="ECO:0000256" key="1">
    <source>
        <dbReference type="SAM" id="MobiDB-lite"/>
    </source>
</evidence>
<gene>
    <name evidence="2" type="ORF">PNEG_00911</name>
</gene>
<protein>
    <submittedName>
        <fullName evidence="2">Uncharacterized protein</fullName>
    </submittedName>
</protein>
<comment type="caution">
    <text evidence="2">The sequence shown here is derived from an EMBL/GenBank/DDBJ whole genome shotgun (WGS) entry which is preliminary data.</text>
</comment>
<feature type="region of interest" description="Disordered" evidence="1">
    <location>
        <begin position="306"/>
        <end position="330"/>
    </location>
</feature>
<proteinExistence type="predicted"/>
<dbReference type="AlphaFoldDB" id="M7NU24"/>
<evidence type="ECO:0000313" key="2">
    <source>
        <dbReference type="EMBL" id="EMR10762.1"/>
    </source>
</evidence>
<organism evidence="2 3">
    <name type="scientific">Pneumocystis murina (strain B123)</name>
    <name type="common">Mouse pneumocystis pneumonia agent</name>
    <name type="synonym">Pneumocystis carinii f. sp. muris</name>
    <dbReference type="NCBI Taxonomy" id="1069680"/>
    <lineage>
        <taxon>Eukaryota</taxon>
        <taxon>Fungi</taxon>
        <taxon>Dikarya</taxon>
        <taxon>Ascomycota</taxon>
        <taxon>Taphrinomycotina</taxon>
        <taxon>Pneumocystomycetes</taxon>
        <taxon>Pneumocystaceae</taxon>
        <taxon>Pneumocystis</taxon>
    </lineage>
</organism>
<evidence type="ECO:0000313" key="3">
    <source>
        <dbReference type="Proteomes" id="UP000011958"/>
    </source>
</evidence>
<dbReference type="PANTHER" id="PTHR42106">
    <property type="entry name" value="CHROMOSOME 10, WHOLE GENOME SHOTGUN SEQUENCE"/>
    <property type="match status" value="1"/>
</dbReference>
<dbReference type="eggNOG" id="ENOG502SDYM">
    <property type="taxonomic scope" value="Eukaryota"/>
</dbReference>
<accession>M7NU24</accession>
<dbReference type="HOGENOM" id="CLU_801977_0_0_1"/>
<dbReference type="GeneID" id="19894609"/>
<dbReference type="EMBL" id="AFWA02000003">
    <property type="protein sequence ID" value="EMR10762.1"/>
    <property type="molecule type" value="Genomic_DNA"/>
</dbReference>
<sequence length="346" mass="39442">MSQNIVSNYDPSEYSFSKRKPLRCTSLHHSILLNSIEESGRISNYGLSNETNFLQGYRTNACHIQDSQDLINAMIHKETQSSSSDEERGINDIEENMVYFTDYEANLSRINMKDRLDMERMPCSFIENSNLNKKETVPDFYQKQSDNIDLFIMPYVQSDAIKRVVTRNKSLIPKPKMIQRIAESLLEESSPAESEIKNEALLSEILRKSRYISGCINSYNNIQEKELHDTADTSSMTSIHRNNLHSKDFIDLFPVKKPNTDSTVKSSPMVSPSPIKSFIQNVKTSKRKVNSDERFEPYLSFKRRAVSPSLGGSSPTLTTNSSPLSSKLSIFPMQDTNDSLMKMSLQ</sequence>
<dbReference type="RefSeq" id="XP_007872822.1">
    <property type="nucleotide sequence ID" value="XM_007874631.1"/>
</dbReference>
<keyword evidence="3" id="KW-1185">Reference proteome</keyword>
<dbReference type="OrthoDB" id="5396103at2759"/>
<name>M7NU24_PNEMU</name>
<reference evidence="3" key="1">
    <citation type="journal article" date="2016" name="Nat. Commun.">
        <title>Genome analysis of three Pneumocystis species reveals adaptation mechanisms to life exclusively in mammalian hosts.</title>
        <authorList>
            <person name="Ma L."/>
            <person name="Chen Z."/>
            <person name="Huang D.W."/>
            <person name="Kutty G."/>
            <person name="Ishihara M."/>
            <person name="Wang H."/>
            <person name="Abouelleil A."/>
            <person name="Bishop L."/>
            <person name="Davey E."/>
            <person name="Deng R."/>
            <person name="Deng X."/>
            <person name="Fan L."/>
            <person name="Fantoni G."/>
            <person name="Fitzgerald M."/>
            <person name="Gogineni E."/>
            <person name="Goldberg J.M."/>
            <person name="Handley G."/>
            <person name="Hu X."/>
            <person name="Huber C."/>
            <person name="Jiao X."/>
            <person name="Jones K."/>
            <person name="Levin J.Z."/>
            <person name="Liu Y."/>
            <person name="Macdonald P."/>
            <person name="Melnikov A."/>
            <person name="Raley C."/>
            <person name="Sassi M."/>
            <person name="Sherman B.T."/>
            <person name="Song X."/>
            <person name="Sykes S."/>
            <person name="Tran B."/>
            <person name="Walsh L."/>
            <person name="Xia Y."/>
            <person name="Yang J."/>
            <person name="Young S."/>
            <person name="Zeng Q."/>
            <person name="Zheng X."/>
            <person name="Stephens R."/>
            <person name="Nusbaum C."/>
            <person name="Birren B.W."/>
            <person name="Azadi P."/>
            <person name="Lempicki R.A."/>
            <person name="Cuomo C.A."/>
            <person name="Kovacs J.A."/>
        </authorList>
    </citation>
    <scope>NUCLEOTIDE SEQUENCE [LARGE SCALE GENOMIC DNA]</scope>
    <source>
        <strain evidence="3">B123</strain>
    </source>
</reference>
<feature type="compositionally biased region" description="Low complexity" evidence="1">
    <location>
        <begin position="307"/>
        <end position="329"/>
    </location>
</feature>
<dbReference type="Proteomes" id="UP000011958">
    <property type="component" value="Unassembled WGS sequence"/>
</dbReference>